<evidence type="ECO:0000313" key="5">
    <source>
        <dbReference type="Proteomes" id="UP000318416"/>
    </source>
</evidence>
<evidence type="ECO:0000259" key="3">
    <source>
        <dbReference type="PROSITE" id="PS50977"/>
    </source>
</evidence>
<keyword evidence="1 2" id="KW-0238">DNA-binding</keyword>
<feature type="domain" description="HTH tetR-type" evidence="3">
    <location>
        <begin position="15"/>
        <end position="75"/>
    </location>
</feature>
<keyword evidence="5" id="KW-1185">Reference proteome</keyword>
<dbReference type="PROSITE" id="PS50977">
    <property type="entry name" value="HTH_TETR_2"/>
    <property type="match status" value="1"/>
</dbReference>
<dbReference type="RefSeq" id="WP_145796389.1">
    <property type="nucleotide sequence ID" value="NZ_BAAABR010000025.1"/>
</dbReference>
<dbReference type="SUPFAM" id="SSF46689">
    <property type="entry name" value="Homeodomain-like"/>
    <property type="match status" value="1"/>
</dbReference>
<reference evidence="4 5" key="1">
    <citation type="submission" date="2019-06" db="EMBL/GenBank/DDBJ databases">
        <title>Sequencing the genomes of 1000 actinobacteria strains.</title>
        <authorList>
            <person name="Klenk H.-P."/>
        </authorList>
    </citation>
    <scope>NUCLEOTIDE SEQUENCE [LARGE SCALE GENOMIC DNA]</scope>
    <source>
        <strain evidence="4 5">DSM 41649</strain>
    </source>
</reference>
<accession>A0A561F0N7</accession>
<dbReference type="InterPro" id="IPR001647">
    <property type="entry name" value="HTH_TetR"/>
</dbReference>
<feature type="DNA-binding region" description="H-T-H motif" evidence="2">
    <location>
        <begin position="38"/>
        <end position="57"/>
    </location>
</feature>
<dbReference type="GO" id="GO:0000976">
    <property type="term" value="F:transcription cis-regulatory region binding"/>
    <property type="evidence" value="ECO:0007669"/>
    <property type="project" value="TreeGrafter"/>
</dbReference>
<dbReference type="Pfam" id="PF00440">
    <property type="entry name" value="TetR_N"/>
    <property type="match status" value="1"/>
</dbReference>
<dbReference type="Gene3D" id="1.10.357.10">
    <property type="entry name" value="Tetracycline Repressor, domain 2"/>
    <property type="match status" value="1"/>
</dbReference>
<protein>
    <submittedName>
        <fullName evidence="4">TetR family transcriptional regulator</fullName>
    </submittedName>
</protein>
<proteinExistence type="predicted"/>
<dbReference type="OrthoDB" id="1669699at2"/>
<organism evidence="4 5">
    <name type="scientific">Kitasatospora atroaurantiaca</name>
    <dbReference type="NCBI Taxonomy" id="285545"/>
    <lineage>
        <taxon>Bacteria</taxon>
        <taxon>Bacillati</taxon>
        <taxon>Actinomycetota</taxon>
        <taxon>Actinomycetes</taxon>
        <taxon>Kitasatosporales</taxon>
        <taxon>Streptomycetaceae</taxon>
        <taxon>Kitasatospora</taxon>
    </lineage>
</organism>
<dbReference type="Pfam" id="PF17932">
    <property type="entry name" value="TetR_C_24"/>
    <property type="match status" value="1"/>
</dbReference>
<comment type="caution">
    <text evidence="4">The sequence shown here is derived from an EMBL/GenBank/DDBJ whole genome shotgun (WGS) entry which is preliminary data.</text>
</comment>
<dbReference type="EMBL" id="VIVR01000001">
    <property type="protein sequence ID" value="TWE21430.1"/>
    <property type="molecule type" value="Genomic_DNA"/>
</dbReference>
<gene>
    <name evidence="4" type="ORF">FB465_6613</name>
</gene>
<dbReference type="PANTHER" id="PTHR30055">
    <property type="entry name" value="HTH-TYPE TRANSCRIPTIONAL REGULATOR RUTR"/>
    <property type="match status" value="1"/>
</dbReference>
<evidence type="ECO:0000313" key="4">
    <source>
        <dbReference type="EMBL" id="TWE21430.1"/>
    </source>
</evidence>
<sequence>MTSSLPDDLWPDVQPETARRLMHAGLECFARRGYHATTTRDIAAAAGMSSGALYVYFPSKVALLFEIGRSGHEQTLALVEGAVAGNGDPVERMRGLVEEFTAWHARRHAVARVVAYELQSLPEEEYRVVVKIRRRIEQLVQGLVSEGIEAGVFQVGDVRAAVRAVLSLGIDVARWYDDRSRTSPSVLGRQYADLVLRMLGAAPDLRSPAGR</sequence>
<dbReference type="InterPro" id="IPR036271">
    <property type="entry name" value="Tet_transcr_reg_TetR-rel_C_sf"/>
</dbReference>
<dbReference type="SUPFAM" id="SSF48498">
    <property type="entry name" value="Tetracyclin repressor-like, C-terminal domain"/>
    <property type="match status" value="1"/>
</dbReference>
<dbReference type="PANTHER" id="PTHR30055:SF200">
    <property type="entry name" value="HTH-TYPE TRANSCRIPTIONAL REPRESSOR BDCR"/>
    <property type="match status" value="1"/>
</dbReference>
<dbReference type="InterPro" id="IPR041490">
    <property type="entry name" value="KstR2_TetR_C"/>
</dbReference>
<dbReference type="AlphaFoldDB" id="A0A561F0N7"/>
<evidence type="ECO:0000256" key="2">
    <source>
        <dbReference type="PROSITE-ProRule" id="PRU00335"/>
    </source>
</evidence>
<dbReference type="PRINTS" id="PR00455">
    <property type="entry name" value="HTHTETR"/>
</dbReference>
<dbReference type="InterPro" id="IPR009057">
    <property type="entry name" value="Homeodomain-like_sf"/>
</dbReference>
<dbReference type="InterPro" id="IPR050109">
    <property type="entry name" value="HTH-type_TetR-like_transc_reg"/>
</dbReference>
<name>A0A561F0N7_9ACTN</name>
<dbReference type="GO" id="GO:0003700">
    <property type="term" value="F:DNA-binding transcription factor activity"/>
    <property type="evidence" value="ECO:0007669"/>
    <property type="project" value="TreeGrafter"/>
</dbReference>
<evidence type="ECO:0000256" key="1">
    <source>
        <dbReference type="ARBA" id="ARBA00023125"/>
    </source>
</evidence>
<dbReference type="Proteomes" id="UP000318416">
    <property type="component" value="Unassembled WGS sequence"/>
</dbReference>